<proteinExistence type="predicted"/>
<dbReference type="EMBL" id="KK914464">
    <property type="protein sequence ID" value="KDP35880.1"/>
    <property type="molecule type" value="Genomic_DNA"/>
</dbReference>
<name>A0A067KUC4_JATCU</name>
<dbReference type="OrthoDB" id="1748438at2759"/>
<organism evidence="1 2">
    <name type="scientific">Jatropha curcas</name>
    <name type="common">Barbados nut</name>
    <dbReference type="NCBI Taxonomy" id="180498"/>
    <lineage>
        <taxon>Eukaryota</taxon>
        <taxon>Viridiplantae</taxon>
        <taxon>Streptophyta</taxon>
        <taxon>Embryophyta</taxon>
        <taxon>Tracheophyta</taxon>
        <taxon>Spermatophyta</taxon>
        <taxon>Magnoliopsida</taxon>
        <taxon>eudicotyledons</taxon>
        <taxon>Gunneridae</taxon>
        <taxon>Pentapetalae</taxon>
        <taxon>rosids</taxon>
        <taxon>fabids</taxon>
        <taxon>Malpighiales</taxon>
        <taxon>Euphorbiaceae</taxon>
        <taxon>Crotonoideae</taxon>
        <taxon>Jatropheae</taxon>
        <taxon>Jatropha</taxon>
    </lineage>
</organism>
<evidence type="ECO:0000313" key="1">
    <source>
        <dbReference type="EMBL" id="KDP35880.1"/>
    </source>
</evidence>
<evidence type="ECO:0000313" key="2">
    <source>
        <dbReference type="Proteomes" id="UP000027138"/>
    </source>
</evidence>
<gene>
    <name evidence="1" type="ORF">JCGZ_10450</name>
</gene>
<sequence length="77" mass="9028">MCPAYEFEALLGNDSERSPVAAPTETGFFKCFMRMLVLFVVEARELVVDDRIDLARLIERYLDPLDFVDLEHQRFRT</sequence>
<reference evidence="1 2" key="1">
    <citation type="journal article" date="2014" name="PLoS ONE">
        <title>Global Analysis of Gene Expression Profiles in Physic Nut (Jatropha curcas L.) Seedlings Exposed to Salt Stress.</title>
        <authorList>
            <person name="Zhang L."/>
            <person name="Zhang C."/>
            <person name="Wu P."/>
            <person name="Chen Y."/>
            <person name="Li M."/>
            <person name="Jiang H."/>
            <person name="Wu G."/>
        </authorList>
    </citation>
    <scope>NUCLEOTIDE SEQUENCE [LARGE SCALE GENOMIC DNA]</scope>
    <source>
        <strain evidence="2">cv. GZQX0401</strain>
        <tissue evidence="1">Young leaves</tissue>
    </source>
</reference>
<accession>A0A067KUC4</accession>
<dbReference type="AlphaFoldDB" id="A0A067KUC4"/>
<protein>
    <submittedName>
        <fullName evidence="1">Uncharacterized protein</fullName>
    </submittedName>
</protein>
<dbReference type="Proteomes" id="UP000027138">
    <property type="component" value="Unassembled WGS sequence"/>
</dbReference>
<keyword evidence="2" id="KW-1185">Reference proteome</keyword>